<evidence type="ECO:0000313" key="1">
    <source>
        <dbReference type="EMBL" id="RZF40676.1"/>
    </source>
</evidence>
<sequence>MRLCGEILRTQSIHAIREGVEGVLYFNRCGHSGKHTQRKSIGILVAQETNRRAANPDEVLPIAKCSTFLCPVLDGRRPVILASNIRCLYTGPPRDGGTS</sequence>
<comment type="caution">
    <text evidence="1">The sequence shown here is derived from an EMBL/GenBank/DDBJ whole genome shotgun (WGS) entry which is preliminary data.</text>
</comment>
<dbReference type="AlphaFoldDB" id="A0A482X4Z4"/>
<protein>
    <submittedName>
        <fullName evidence="1">Uncharacterized protein</fullName>
    </submittedName>
</protein>
<dbReference type="InParanoid" id="A0A482X4Z4"/>
<keyword evidence="2" id="KW-1185">Reference proteome</keyword>
<evidence type="ECO:0000313" key="2">
    <source>
        <dbReference type="Proteomes" id="UP000291343"/>
    </source>
</evidence>
<dbReference type="EMBL" id="QKKF02018008">
    <property type="protein sequence ID" value="RZF40676.1"/>
    <property type="molecule type" value="Genomic_DNA"/>
</dbReference>
<name>A0A482X4Z4_LAOST</name>
<dbReference type="Proteomes" id="UP000291343">
    <property type="component" value="Unassembled WGS sequence"/>
</dbReference>
<organism evidence="1 2">
    <name type="scientific">Laodelphax striatellus</name>
    <name type="common">Small brown planthopper</name>
    <name type="synonym">Delphax striatella</name>
    <dbReference type="NCBI Taxonomy" id="195883"/>
    <lineage>
        <taxon>Eukaryota</taxon>
        <taxon>Metazoa</taxon>
        <taxon>Ecdysozoa</taxon>
        <taxon>Arthropoda</taxon>
        <taxon>Hexapoda</taxon>
        <taxon>Insecta</taxon>
        <taxon>Pterygota</taxon>
        <taxon>Neoptera</taxon>
        <taxon>Paraneoptera</taxon>
        <taxon>Hemiptera</taxon>
        <taxon>Auchenorrhyncha</taxon>
        <taxon>Fulgoroidea</taxon>
        <taxon>Delphacidae</taxon>
        <taxon>Criomorphinae</taxon>
        <taxon>Laodelphax</taxon>
    </lineage>
</organism>
<proteinExistence type="predicted"/>
<accession>A0A482X4Z4</accession>
<gene>
    <name evidence="1" type="ORF">LSTR_LSTR016386</name>
</gene>
<reference evidence="1 2" key="1">
    <citation type="journal article" date="2017" name="Gigascience">
        <title>Genome sequence of the small brown planthopper, Laodelphax striatellus.</title>
        <authorList>
            <person name="Zhu J."/>
            <person name="Jiang F."/>
            <person name="Wang X."/>
            <person name="Yang P."/>
            <person name="Bao Y."/>
            <person name="Zhao W."/>
            <person name="Wang W."/>
            <person name="Lu H."/>
            <person name="Wang Q."/>
            <person name="Cui N."/>
            <person name="Li J."/>
            <person name="Chen X."/>
            <person name="Luo L."/>
            <person name="Yu J."/>
            <person name="Kang L."/>
            <person name="Cui F."/>
        </authorList>
    </citation>
    <scope>NUCLEOTIDE SEQUENCE [LARGE SCALE GENOMIC DNA]</scope>
    <source>
        <strain evidence="1">Lst14</strain>
    </source>
</reference>